<evidence type="ECO:0000256" key="3">
    <source>
        <dbReference type="ARBA" id="ARBA00023008"/>
    </source>
</evidence>
<name>A0ABW1ITZ5_9BACL</name>
<feature type="region of interest" description="Disordered" evidence="4">
    <location>
        <begin position="227"/>
        <end position="260"/>
    </location>
</feature>
<dbReference type="Pfam" id="PF07731">
    <property type="entry name" value="Cu-oxidase_2"/>
    <property type="match status" value="1"/>
</dbReference>
<evidence type="ECO:0000259" key="7">
    <source>
        <dbReference type="Pfam" id="PF07731"/>
    </source>
</evidence>
<dbReference type="PROSITE" id="PS51257">
    <property type="entry name" value="PROKAR_LIPOPROTEIN"/>
    <property type="match status" value="1"/>
</dbReference>
<feature type="chain" id="PRO_5047068531" evidence="5">
    <location>
        <begin position="25"/>
        <end position="553"/>
    </location>
</feature>
<feature type="domain" description="Plastocyanin-like" evidence="7">
    <location>
        <begin position="425"/>
        <end position="534"/>
    </location>
</feature>
<feature type="domain" description="Plastocyanin-like" evidence="6">
    <location>
        <begin position="256"/>
        <end position="361"/>
    </location>
</feature>
<sequence>MKIGTSFKLVFVFAIFAVLLTACFDSKDSMEGMDHSNMNQSGMTNTDSSNQSNVNTQDKTSKMTTLKGKEFTLTAKTSNLEITPGKTLPVWTFNNSVPGPEFRVKQGDTVKITLKNDLPEPTTIHWHGLPVPNEMDGIPGVTQNAVQPGKSFVYEFKATVPGTYWYHSHQDGANQVDKGLYGAFIVEGTDEKVDRDYTLVLDEWMSMGDMDMSSMDNSSMNMDMSSMDHSNMNMDSSKDQASSENNIDHGNMSDDAHGSSAEGHDMSMYDIYSINGKSGDSIDKLIVKKGEKVRIRLVNAGLLSHNIHLHGHEFKVVSTDGQPINNPASINDQVISIAPGERYDLEFEANNPGQWYIEDHGDDPRVKGMKAIIAYEGANADTDKPNETAALPILDLTRYGQSSNSVFTLDQKYDLEYTMDLNTDQQSGQQVYTINGKTYPDTEKIKVKKGDLVKVRLVNNSKTDDHPMHLHGHFFQVLSKNGKPIEGSPIVKDTLNLKPGEEYEVAFVADNPGDWMFHCHELHHAAAGMVTHLRYTDYKSDFVPDPNAGNKPE</sequence>
<dbReference type="SUPFAM" id="SSF49503">
    <property type="entry name" value="Cupredoxins"/>
    <property type="match status" value="3"/>
</dbReference>
<dbReference type="InterPro" id="IPR011706">
    <property type="entry name" value="Cu-oxidase_C"/>
</dbReference>
<dbReference type="PROSITE" id="PS00080">
    <property type="entry name" value="MULTICOPPER_OXIDASE2"/>
    <property type="match status" value="1"/>
</dbReference>
<feature type="signal peptide" evidence="5">
    <location>
        <begin position="1"/>
        <end position="24"/>
    </location>
</feature>
<dbReference type="EMBL" id="JBHSQV010000183">
    <property type="protein sequence ID" value="MFC5988608.1"/>
    <property type="molecule type" value="Genomic_DNA"/>
</dbReference>
<dbReference type="Pfam" id="PF00394">
    <property type="entry name" value="Cu-oxidase"/>
    <property type="match status" value="1"/>
</dbReference>
<dbReference type="InterPro" id="IPR045087">
    <property type="entry name" value="Cu-oxidase_fam"/>
</dbReference>
<feature type="region of interest" description="Disordered" evidence="4">
    <location>
        <begin position="34"/>
        <end position="62"/>
    </location>
</feature>
<dbReference type="Pfam" id="PF07732">
    <property type="entry name" value="Cu-oxidase_3"/>
    <property type="match status" value="1"/>
</dbReference>
<dbReference type="InterPro" id="IPR002355">
    <property type="entry name" value="Cu_oxidase_Cu_BS"/>
</dbReference>
<dbReference type="PANTHER" id="PTHR11709">
    <property type="entry name" value="MULTI-COPPER OXIDASE"/>
    <property type="match status" value="1"/>
</dbReference>
<dbReference type="RefSeq" id="WP_379896083.1">
    <property type="nucleotide sequence ID" value="NZ_CBCSCT010000010.1"/>
</dbReference>
<feature type="compositionally biased region" description="Basic and acidic residues" evidence="4">
    <location>
        <begin position="251"/>
        <end position="260"/>
    </location>
</feature>
<dbReference type="InterPro" id="IPR001117">
    <property type="entry name" value="Cu-oxidase_2nd"/>
</dbReference>
<evidence type="ECO:0000259" key="8">
    <source>
        <dbReference type="Pfam" id="PF07732"/>
    </source>
</evidence>
<protein>
    <submittedName>
        <fullName evidence="9">Multicopper oxidase family protein</fullName>
    </submittedName>
</protein>
<dbReference type="Gene3D" id="2.60.40.420">
    <property type="entry name" value="Cupredoxins - blue copper proteins"/>
    <property type="match status" value="2"/>
</dbReference>
<comment type="caution">
    <text evidence="9">The sequence shown here is derived from an EMBL/GenBank/DDBJ whole genome shotgun (WGS) entry which is preliminary data.</text>
</comment>
<feature type="compositionally biased region" description="Polar residues" evidence="4">
    <location>
        <begin position="36"/>
        <end position="62"/>
    </location>
</feature>
<gene>
    <name evidence="9" type="ORF">ACFPXP_19565</name>
</gene>
<keyword evidence="2" id="KW-0560">Oxidoreductase</keyword>
<evidence type="ECO:0000313" key="9">
    <source>
        <dbReference type="EMBL" id="MFC5988608.1"/>
    </source>
</evidence>
<evidence type="ECO:0000256" key="4">
    <source>
        <dbReference type="SAM" id="MobiDB-lite"/>
    </source>
</evidence>
<keyword evidence="10" id="KW-1185">Reference proteome</keyword>
<dbReference type="PANTHER" id="PTHR11709:SF394">
    <property type="entry name" value="FI03373P-RELATED"/>
    <property type="match status" value="1"/>
</dbReference>
<evidence type="ECO:0000256" key="5">
    <source>
        <dbReference type="SAM" id="SignalP"/>
    </source>
</evidence>
<feature type="domain" description="Plastocyanin-like" evidence="8">
    <location>
        <begin position="77"/>
        <end position="189"/>
    </location>
</feature>
<reference evidence="10" key="1">
    <citation type="journal article" date="2019" name="Int. J. Syst. Evol. Microbiol.">
        <title>The Global Catalogue of Microorganisms (GCM) 10K type strain sequencing project: providing services to taxonomists for standard genome sequencing and annotation.</title>
        <authorList>
            <consortium name="The Broad Institute Genomics Platform"/>
            <consortium name="The Broad Institute Genome Sequencing Center for Infectious Disease"/>
            <person name="Wu L."/>
            <person name="Ma J."/>
        </authorList>
    </citation>
    <scope>NUCLEOTIDE SEQUENCE [LARGE SCALE GENOMIC DNA]</scope>
    <source>
        <strain evidence="10">CCM 8749</strain>
    </source>
</reference>
<dbReference type="Proteomes" id="UP001596250">
    <property type="component" value="Unassembled WGS sequence"/>
</dbReference>
<evidence type="ECO:0000256" key="1">
    <source>
        <dbReference type="ARBA" id="ARBA00022723"/>
    </source>
</evidence>
<keyword evidence="1" id="KW-0479">Metal-binding</keyword>
<dbReference type="PROSITE" id="PS00079">
    <property type="entry name" value="MULTICOPPER_OXIDASE1"/>
    <property type="match status" value="1"/>
</dbReference>
<dbReference type="InterPro" id="IPR008972">
    <property type="entry name" value="Cupredoxin"/>
</dbReference>
<keyword evidence="5" id="KW-0732">Signal</keyword>
<organism evidence="9 10">
    <name type="scientific">Marinicrinis lubricantis</name>
    <dbReference type="NCBI Taxonomy" id="2086470"/>
    <lineage>
        <taxon>Bacteria</taxon>
        <taxon>Bacillati</taxon>
        <taxon>Bacillota</taxon>
        <taxon>Bacilli</taxon>
        <taxon>Bacillales</taxon>
        <taxon>Paenibacillaceae</taxon>
    </lineage>
</organism>
<dbReference type="InterPro" id="IPR011707">
    <property type="entry name" value="Cu-oxidase-like_N"/>
</dbReference>
<dbReference type="CDD" id="cd13860">
    <property type="entry name" value="CuRO_1_2dMco_1"/>
    <property type="match status" value="1"/>
</dbReference>
<proteinExistence type="predicted"/>
<evidence type="ECO:0000313" key="10">
    <source>
        <dbReference type="Proteomes" id="UP001596250"/>
    </source>
</evidence>
<keyword evidence="3" id="KW-0186">Copper</keyword>
<dbReference type="InterPro" id="IPR033138">
    <property type="entry name" value="Cu_oxidase_CS"/>
</dbReference>
<dbReference type="CDD" id="cd04202">
    <property type="entry name" value="CuRO_D2_2dMcoN_like"/>
    <property type="match status" value="2"/>
</dbReference>
<evidence type="ECO:0000256" key="2">
    <source>
        <dbReference type="ARBA" id="ARBA00023002"/>
    </source>
</evidence>
<evidence type="ECO:0000259" key="6">
    <source>
        <dbReference type="Pfam" id="PF00394"/>
    </source>
</evidence>
<accession>A0ABW1ITZ5</accession>